<organism evidence="1 2">
    <name type="scientific">Pseudomonas putida</name>
    <name type="common">Arthrobacter siderocapsulatus</name>
    <dbReference type="NCBI Taxonomy" id="303"/>
    <lineage>
        <taxon>Bacteria</taxon>
        <taxon>Pseudomonadati</taxon>
        <taxon>Pseudomonadota</taxon>
        <taxon>Gammaproteobacteria</taxon>
        <taxon>Pseudomonadales</taxon>
        <taxon>Pseudomonadaceae</taxon>
        <taxon>Pseudomonas</taxon>
    </lineage>
</organism>
<gene>
    <name evidence="1" type="ORF">C1S65_07930</name>
</gene>
<reference evidence="1 2" key="1">
    <citation type="submission" date="2018-06" db="EMBL/GenBank/DDBJ databases">
        <title>The genome of Pseudomonas putida NX-1, a lignin degrader.</title>
        <authorList>
            <person name="Xu Z."/>
        </authorList>
    </citation>
    <scope>NUCLEOTIDE SEQUENCE [LARGE SCALE GENOMIC DNA]</scope>
    <source>
        <strain evidence="1 2">NX-1</strain>
    </source>
</reference>
<evidence type="ECO:0000313" key="1">
    <source>
        <dbReference type="EMBL" id="AXA24051.1"/>
    </source>
</evidence>
<name>A0AAD0PDD8_PSEPU</name>
<dbReference type="Proteomes" id="UP000251617">
    <property type="component" value="Chromosome"/>
</dbReference>
<dbReference type="EMBL" id="CP030750">
    <property type="protein sequence ID" value="AXA24051.1"/>
    <property type="molecule type" value="Genomic_DNA"/>
</dbReference>
<protein>
    <submittedName>
        <fullName evidence="1">Uncharacterized protein</fullName>
    </submittedName>
</protein>
<evidence type="ECO:0000313" key="2">
    <source>
        <dbReference type="Proteomes" id="UP000251617"/>
    </source>
</evidence>
<proteinExistence type="predicted"/>
<dbReference type="AlphaFoldDB" id="A0AAD0PDD8"/>
<accession>A0AAD0PDD8</accession>
<sequence>MGAAVRRPDLPANTGVASARQRDIFFAGKPAPTSRGGFIAGLWPQCTELRPTSRSFSNALAIALR</sequence>